<evidence type="ECO:0000256" key="1">
    <source>
        <dbReference type="SAM" id="Phobius"/>
    </source>
</evidence>
<keyword evidence="1" id="KW-1133">Transmembrane helix</keyword>
<feature type="transmembrane region" description="Helical" evidence="1">
    <location>
        <begin position="172"/>
        <end position="189"/>
    </location>
</feature>
<keyword evidence="1" id="KW-0812">Transmembrane</keyword>
<reference evidence="3" key="1">
    <citation type="submission" date="2017-02" db="UniProtKB">
        <authorList>
            <consortium name="WormBaseParasite"/>
        </authorList>
    </citation>
    <scope>IDENTIFICATION</scope>
</reference>
<keyword evidence="2" id="KW-1185">Reference proteome</keyword>
<proteinExistence type="predicted"/>
<accession>A0A0M3I6K8</accession>
<dbReference type="WBParaSite" id="ALUE_0001270501-mRNA-1">
    <property type="protein sequence ID" value="ALUE_0001270501-mRNA-1"/>
    <property type="gene ID" value="ALUE_0001270501"/>
</dbReference>
<feature type="transmembrane region" description="Helical" evidence="1">
    <location>
        <begin position="86"/>
        <end position="112"/>
    </location>
</feature>
<keyword evidence="1" id="KW-0472">Membrane</keyword>
<evidence type="ECO:0000313" key="3">
    <source>
        <dbReference type="WBParaSite" id="ALUE_0001270501-mRNA-1"/>
    </source>
</evidence>
<feature type="transmembrane region" description="Helical" evidence="1">
    <location>
        <begin position="6"/>
        <end position="31"/>
    </location>
</feature>
<feature type="transmembrane region" description="Helical" evidence="1">
    <location>
        <begin position="133"/>
        <end position="152"/>
    </location>
</feature>
<sequence length="190" mass="21295">MTLMEAILTVNTALTSVLSVVPNTMVIVLACTTRVHEIRQYRWIIAAQSALEITTSVALSLLNLTLYNGRNGLLMFVCGAGVRHSIPLSVTIFAIYCVMVILGIFTHPLAFLYRYAYICSKERLKSLFTLRGAIILTSFFVTFSCLFAYGLWQRTRIAVYDAISYTGIEGTTVVISIDYEVLICIFLYFL</sequence>
<evidence type="ECO:0000313" key="2">
    <source>
        <dbReference type="Proteomes" id="UP000036681"/>
    </source>
</evidence>
<dbReference type="InterPro" id="IPR019428">
    <property type="entry name" value="7TM_GPCR_serpentine_rcpt_Str"/>
</dbReference>
<name>A0A0M3I6K8_ASCLU</name>
<dbReference type="AlphaFoldDB" id="A0A0M3I6K8"/>
<feature type="transmembrane region" description="Helical" evidence="1">
    <location>
        <begin position="43"/>
        <end position="66"/>
    </location>
</feature>
<organism evidence="2 3">
    <name type="scientific">Ascaris lumbricoides</name>
    <name type="common">Giant roundworm</name>
    <dbReference type="NCBI Taxonomy" id="6252"/>
    <lineage>
        <taxon>Eukaryota</taxon>
        <taxon>Metazoa</taxon>
        <taxon>Ecdysozoa</taxon>
        <taxon>Nematoda</taxon>
        <taxon>Chromadorea</taxon>
        <taxon>Rhabditida</taxon>
        <taxon>Spirurina</taxon>
        <taxon>Ascaridomorpha</taxon>
        <taxon>Ascaridoidea</taxon>
        <taxon>Ascarididae</taxon>
        <taxon>Ascaris</taxon>
    </lineage>
</organism>
<dbReference type="Proteomes" id="UP000036681">
    <property type="component" value="Unplaced"/>
</dbReference>
<protein>
    <submittedName>
        <fullName evidence="3">G protein-coupled receptor</fullName>
    </submittedName>
</protein>
<dbReference type="Pfam" id="PF10326">
    <property type="entry name" value="7TM_GPCR_Str"/>
    <property type="match status" value="1"/>
</dbReference>